<keyword evidence="2" id="KW-1185">Reference proteome</keyword>
<dbReference type="RefSeq" id="WP_027123673.1">
    <property type="nucleotide sequence ID" value="NZ_CP103423.1"/>
</dbReference>
<evidence type="ECO:0000313" key="1">
    <source>
        <dbReference type="EMBL" id="UWD34502.1"/>
    </source>
</evidence>
<evidence type="ECO:0000313" key="2">
    <source>
        <dbReference type="Proteomes" id="UP001058364"/>
    </source>
</evidence>
<sequence>MEKILSRRKKWFYLDNWILQKISSKKNSWVLLILIVEILRKIKSKKCSIFTIWKLLNDEGINLAKSSFYQAINDLKKMKFIKVENNEIFVKVKIFNSGKNQYSKIHKNEILHFFQNDKFSANQILFIRSIIFLSSKNSKNISYKKTKKINEICAWQLKTTDSNWIEQECTILTIEKEKQASFTFNFFYSFNLKKSLISRMIKNLKLKNFLLTFFNISITFFRKVTNRGIFKTYHLINKKTVQTFSL</sequence>
<gene>
    <name evidence="1" type="ORF">NX772_01570</name>
</gene>
<dbReference type="EMBL" id="CP103423">
    <property type="protein sequence ID" value="UWD34502.1"/>
    <property type="molecule type" value="Genomic_DNA"/>
</dbReference>
<dbReference type="Proteomes" id="UP001058364">
    <property type="component" value="Chromosome"/>
</dbReference>
<protein>
    <submittedName>
        <fullName evidence="1">Uncharacterized protein</fullName>
    </submittedName>
</protein>
<accession>A0ABY5TV35</accession>
<reference evidence="1" key="1">
    <citation type="submission" date="2022-08" db="EMBL/GenBank/DDBJ databases">
        <title>Complete genome sequence of Mycoplasma molare type strain H 542.</title>
        <authorList>
            <person name="Spergser J."/>
        </authorList>
    </citation>
    <scope>NUCLEOTIDE SEQUENCE</scope>
    <source>
        <strain evidence="1">H 542</strain>
    </source>
</reference>
<organism evidence="1 2">
    <name type="scientific">Mesomycoplasma molare</name>
    <dbReference type="NCBI Taxonomy" id="171288"/>
    <lineage>
        <taxon>Bacteria</taxon>
        <taxon>Bacillati</taxon>
        <taxon>Mycoplasmatota</taxon>
        <taxon>Mycoplasmoidales</taxon>
        <taxon>Metamycoplasmataceae</taxon>
        <taxon>Mesomycoplasma</taxon>
    </lineage>
</organism>
<proteinExistence type="predicted"/>
<name>A0ABY5TV35_9BACT</name>